<dbReference type="EMBL" id="JABSTV010001254">
    <property type="protein sequence ID" value="KAH7939117.1"/>
    <property type="molecule type" value="Genomic_DNA"/>
</dbReference>
<keyword evidence="3" id="KW-1185">Reference proteome</keyword>
<feature type="coiled-coil region" evidence="1">
    <location>
        <begin position="464"/>
        <end position="491"/>
    </location>
</feature>
<sequence>MAPGTAPPPKSPLPASKTTSVFPSVAVTAPKAASQPTHTACMVPGAPPALPSPKVAALLQKNASLRQQLAAQGWLLEAQKTEITSLQSQLSMLEQKLEAGLDRLSTSPSSIASASDIDTQPAARCVGKRKRYTTPLKSLHLSEEIQAVIKTAQADFERRLDSRLNSVHQLLTTQHEALNSLLMDIAAYPSTTYLQSLQASEQSYPFTPALPTPSPLPDAIFYTSNNLTLRIHLTSSCSRNSCSSHLIVGNVDLLGCVADNQVANHPARHPVTAILTRRTLTVNLVDLPFPAKRADPSLFILNVYKRARVTEDSSLLGLLCVAAVRAAKSPFLILGDFTVKHTDFGCPKADGPGTRLSVCRDTTPNLSYCCYVRDVRWSNTHPSLSSDHYVLTMPIYTYPCKPRPHVIRHTDWDAFSDRRPHSATPDIKHLSQWNEQLLADLDSVTASMSTTVNRLAIDSRLVHLQNKKRHNRRLRRQIAALYREIETHTTTLPTSSGNSSAQYFPVSCAASNPGISYAIFSTLRPRSRSPGSNCSATSISCPLMVSDHLSRPIPGRPTPN</sequence>
<dbReference type="AlphaFoldDB" id="A0A9D4PFA6"/>
<evidence type="ECO:0008006" key="4">
    <source>
        <dbReference type="Google" id="ProtNLM"/>
    </source>
</evidence>
<protein>
    <recommendedName>
        <fullName evidence="4">Tick transposon</fullName>
    </recommendedName>
</protein>
<evidence type="ECO:0000313" key="3">
    <source>
        <dbReference type="Proteomes" id="UP000821837"/>
    </source>
</evidence>
<evidence type="ECO:0000313" key="2">
    <source>
        <dbReference type="EMBL" id="KAH7939117.1"/>
    </source>
</evidence>
<proteinExistence type="predicted"/>
<organism evidence="2 3">
    <name type="scientific">Rhipicephalus sanguineus</name>
    <name type="common">Brown dog tick</name>
    <name type="synonym">Ixodes sanguineus</name>
    <dbReference type="NCBI Taxonomy" id="34632"/>
    <lineage>
        <taxon>Eukaryota</taxon>
        <taxon>Metazoa</taxon>
        <taxon>Ecdysozoa</taxon>
        <taxon>Arthropoda</taxon>
        <taxon>Chelicerata</taxon>
        <taxon>Arachnida</taxon>
        <taxon>Acari</taxon>
        <taxon>Parasitiformes</taxon>
        <taxon>Ixodida</taxon>
        <taxon>Ixodoidea</taxon>
        <taxon>Ixodidae</taxon>
        <taxon>Rhipicephalinae</taxon>
        <taxon>Rhipicephalus</taxon>
        <taxon>Rhipicephalus</taxon>
    </lineage>
</organism>
<keyword evidence="1" id="KW-0175">Coiled coil</keyword>
<feature type="coiled-coil region" evidence="1">
    <location>
        <begin position="76"/>
        <end position="103"/>
    </location>
</feature>
<dbReference type="VEuPathDB" id="VectorBase:RSAN_046473"/>
<dbReference type="Proteomes" id="UP000821837">
    <property type="component" value="Chromosome 8"/>
</dbReference>
<reference evidence="2" key="1">
    <citation type="journal article" date="2020" name="Cell">
        <title>Large-Scale Comparative Analyses of Tick Genomes Elucidate Their Genetic Diversity and Vector Capacities.</title>
        <authorList>
            <consortium name="Tick Genome and Microbiome Consortium (TIGMIC)"/>
            <person name="Jia N."/>
            <person name="Wang J."/>
            <person name="Shi W."/>
            <person name="Du L."/>
            <person name="Sun Y."/>
            <person name="Zhan W."/>
            <person name="Jiang J.F."/>
            <person name="Wang Q."/>
            <person name="Zhang B."/>
            <person name="Ji P."/>
            <person name="Bell-Sakyi L."/>
            <person name="Cui X.M."/>
            <person name="Yuan T.T."/>
            <person name="Jiang B.G."/>
            <person name="Yang W.F."/>
            <person name="Lam T.T."/>
            <person name="Chang Q.C."/>
            <person name="Ding S.J."/>
            <person name="Wang X.J."/>
            <person name="Zhu J.G."/>
            <person name="Ruan X.D."/>
            <person name="Zhao L."/>
            <person name="Wei J.T."/>
            <person name="Ye R.Z."/>
            <person name="Que T.C."/>
            <person name="Du C.H."/>
            <person name="Zhou Y.H."/>
            <person name="Cheng J.X."/>
            <person name="Dai P.F."/>
            <person name="Guo W.B."/>
            <person name="Han X.H."/>
            <person name="Huang E.J."/>
            <person name="Li L.F."/>
            <person name="Wei W."/>
            <person name="Gao Y.C."/>
            <person name="Liu J.Z."/>
            <person name="Shao H.Z."/>
            <person name="Wang X."/>
            <person name="Wang C.C."/>
            <person name="Yang T.C."/>
            <person name="Huo Q.B."/>
            <person name="Li W."/>
            <person name="Chen H.Y."/>
            <person name="Chen S.E."/>
            <person name="Zhou L.G."/>
            <person name="Ni X.B."/>
            <person name="Tian J.H."/>
            <person name="Sheng Y."/>
            <person name="Liu T."/>
            <person name="Pan Y.S."/>
            <person name="Xia L.Y."/>
            <person name="Li J."/>
            <person name="Zhao F."/>
            <person name="Cao W.C."/>
        </authorList>
    </citation>
    <scope>NUCLEOTIDE SEQUENCE</scope>
    <source>
        <strain evidence="2">Rsan-2018</strain>
    </source>
</reference>
<reference evidence="2" key="2">
    <citation type="submission" date="2021-09" db="EMBL/GenBank/DDBJ databases">
        <authorList>
            <person name="Jia N."/>
            <person name="Wang J."/>
            <person name="Shi W."/>
            <person name="Du L."/>
            <person name="Sun Y."/>
            <person name="Zhan W."/>
            <person name="Jiang J."/>
            <person name="Wang Q."/>
            <person name="Zhang B."/>
            <person name="Ji P."/>
            <person name="Sakyi L.B."/>
            <person name="Cui X."/>
            <person name="Yuan T."/>
            <person name="Jiang B."/>
            <person name="Yang W."/>
            <person name="Lam T.T.-Y."/>
            <person name="Chang Q."/>
            <person name="Ding S."/>
            <person name="Wang X."/>
            <person name="Zhu J."/>
            <person name="Ruan X."/>
            <person name="Zhao L."/>
            <person name="Wei J."/>
            <person name="Que T."/>
            <person name="Du C."/>
            <person name="Cheng J."/>
            <person name="Dai P."/>
            <person name="Han X."/>
            <person name="Huang E."/>
            <person name="Gao Y."/>
            <person name="Liu J."/>
            <person name="Shao H."/>
            <person name="Ye R."/>
            <person name="Li L."/>
            <person name="Wei W."/>
            <person name="Wang X."/>
            <person name="Wang C."/>
            <person name="Huo Q."/>
            <person name="Li W."/>
            <person name="Guo W."/>
            <person name="Chen H."/>
            <person name="Chen S."/>
            <person name="Zhou L."/>
            <person name="Zhou L."/>
            <person name="Ni X."/>
            <person name="Tian J."/>
            <person name="Zhou Y."/>
            <person name="Sheng Y."/>
            <person name="Liu T."/>
            <person name="Pan Y."/>
            <person name="Xia L."/>
            <person name="Li J."/>
            <person name="Zhao F."/>
            <person name="Cao W."/>
        </authorList>
    </citation>
    <scope>NUCLEOTIDE SEQUENCE</scope>
    <source>
        <strain evidence="2">Rsan-2018</strain>
        <tissue evidence="2">Larvae</tissue>
    </source>
</reference>
<gene>
    <name evidence="2" type="ORF">HPB52_006151</name>
</gene>
<accession>A0A9D4PFA6</accession>
<evidence type="ECO:0000256" key="1">
    <source>
        <dbReference type="SAM" id="Coils"/>
    </source>
</evidence>
<name>A0A9D4PFA6_RHISA</name>
<comment type="caution">
    <text evidence="2">The sequence shown here is derived from an EMBL/GenBank/DDBJ whole genome shotgun (WGS) entry which is preliminary data.</text>
</comment>